<dbReference type="SUPFAM" id="SSF69593">
    <property type="entry name" value="Glycerol-3-phosphate (1)-acyltransferase"/>
    <property type="match status" value="1"/>
</dbReference>
<dbReference type="RefSeq" id="WP_204706453.1">
    <property type="nucleotide sequence ID" value="NZ_JBHSZV010000004.1"/>
</dbReference>
<gene>
    <name evidence="4" type="ORF">ACFQIC_01110</name>
</gene>
<evidence type="ECO:0000256" key="2">
    <source>
        <dbReference type="ARBA" id="ARBA00023315"/>
    </source>
</evidence>
<reference evidence="5" key="1">
    <citation type="journal article" date="2019" name="Int. J. Syst. Evol. Microbiol.">
        <title>The Global Catalogue of Microorganisms (GCM) 10K type strain sequencing project: providing services to taxonomists for standard genome sequencing and annotation.</title>
        <authorList>
            <consortium name="The Broad Institute Genomics Platform"/>
            <consortium name="The Broad Institute Genome Sequencing Center for Infectious Disease"/>
            <person name="Wu L."/>
            <person name="Ma J."/>
        </authorList>
    </citation>
    <scope>NUCLEOTIDE SEQUENCE [LARGE SCALE GENOMIC DNA]</scope>
    <source>
        <strain evidence="5">CGMCC 4.1621</strain>
    </source>
</reference>
<dbReference type="GO" id="GO:0016746">
    <property type="term" value="F:acyltransferase activity"/>
    <property type="evidence" value="ECO:0007669"/>
    <property type="project" value="UniProtKB-KW"/>
</dbReference>
<keyword evidence="2 4" id="KW-0012">Acyltransferase</keyword>
<evidence type="ECO:0000259" key="3">
    <source>
        <dbReference type="SMART" id="SM00563"/>
    </source>
</evidence>
<dbReference type="Proteomes" id="UP001596410">
    <property type="component" value="Unassembled WGS sequence"/>
</dbReference>
<dbReference type="SMART" id="SM00563">
    <property type="entry name" value="PlsC"/>
    <property type="match status" value="1"/>
</dbReference>
<dbReference type="CDD" id="cd07989">
    <property type="entry name" value="LPLAT_AGPAT-like"/>
    <property type="match status" value="1"/>
</dbReference>
<dbReference type="EMBL" id="JBHSZV010000004">
    <property type="protein sequence ID" value="MFC7060469.1"/>
    <property type="molecule type" value="Genomic_DNA"/>
</dbReference>
<evidence type="ECO:0000313" key="4">
    <source>
        <dbReference type="EMBL" id="MFC7060469.1"/>
    </source>
</evidence>
<proteinExistence type="predicted"/>
<evidence type="ECO:0000256" key="1">
    <source>
        <dbReference type="ARBA" id="ARBA00022679"/>
    </source>
</evidence>
<dbReference type="PANTHER" id="PTHR10434:SF11">
    <property type="entry name" value="1-ACYL-SN-GLYCEROL-3-PHOSPHATE ACYLTRANSFERASE"/>
    <property type="match status" value="1"/>
</dbReference>
<keyword evidence="5" id="KW-1185">Reference proteome</keyword>
<accession>A0ABW2EJ77</accession>
<dbReference type="Pfam" id="PF01553">
    <property type="entry name" value="Acyltransferase"/>
    <property type="match status" value="1"/>
</dbReference>
<comment type="caution">
    <text evidence="4">The sequence shown here is derived from an EMBL/GenBank/DDBJ whole genome shotgun (WGS) entry which is preliminary data.</text>
</comment>
<keyword evidence="1" id="KW-0808">Transferase</keyword>
<sequence>MNLYKIGKAICTIIFYPLYRIKVVGKENIPKEGPVIICSNHISNIDPPVVGITNQRNLYFLAKEELFKNKVIGGILKRVQAFPIKRGMRDRNALRKGLDILKQNHALGLFPEGSRQKSGDIGKGLAGAGFFALRSNAAIVPCAIIGPYRKFKPLKVVYGEPLDMQSYRDEKASAQVVTDYIMEEIRQLHKIHSKEG</sequence>
<feature type="domain" description="Phospholipid/glycerol acyltransferase" evidence="3">
    <location>
        <begin position="35"/>
        <end position="147"/>
    </location>
</feature>
<dbReference type="InterPro" id="IPR002123">
    <property type="entry name" value="Plipid/glycerol_acylTrfase"/>
</dbReference>
<dbReference type="PANTHER" id="PTHR10434">
    <property type="entry name" value="1-ACYL-SN-GLYCEROL-3-PHOSPHATE ACYLTRANSFERASE"/>
    <property type="match status" value="1"/>
</dbReference>
<protein>
    <submittedName>
        <fullName evidence="4">Lysophospholipid acyltransferase family protein</fullName>
    </submittedName>
</protein>
<name>A0ABW2EJ77_9BACI</name>
<organism evidence="4 5">
    <name type="scientific">Halobacillus seohaensis</name>
    <dbReference type="NCBI Taxonomy" id="447421"/>
    <lineage>
        <taxon>Bacteria</taxon>
        <taxon>Bacillati</taxon>
        <taxon>Bacillota</taxon>
        <taxon>Bacilli</taxon>
        <taxon>Bacillales</taxon>
        <taxon>Bacillaceae</taxon>
        <taxon>Halobacillus</taxon>
    </lineage>
</organism>
<evidence type="ECO:0000313" key="5">
    <source>
        <dbReference type="Proteomes" id="UP001596410"/>
    </source>
</evidence>